<name>A0A1Z5JQS6_FISSO</name>
<evidence type="ECO:0000313" key="2">
    <source>
        <dbReference type="EMBL" id="GAX16212.1"/>
    </source>
</evidence>
<sequence length="68" mass="7202">MKSTFGGILLALLIGAAVAFIRPAQPFQVENTVPPGVLSFKVVDELDNSNIASDNNIHPARKCGFCMG</sequence>
<dbReference type="AlphaFoldDB" id="A0A1Z5JQS6"/>
<dbReference type="Proteomes" id="UP000198406">
    <property type="component" value="Unassembled WGS sequence"/>
</dbReference>
<evidence type="ECO:0000256" key="1">
    <source>
        <dbReference type="SAM" id="SignalP"/>
    </source>
</evidence>
<feature type="signal peptide" evidence="1">
    <location>
        <begin position="1"/>
        <end position="19"/>
    </location>
</feature>
<dbReference type="InParanoid" id="A0A1Z5JQS6"/>
<feature type="chain" id="PRO_5012396580" evidence="1">
    <location>
        <begin position="20"/>
        <end position="68"/>
    </location>
</feature>
<protein>
    <submittedName>
        <fullName evidence="2">Uncharacterized protein</fullName>
    </submittedName>
</protein>
<keyword evidence="1" id="KW-0732">Signal</keyword>
<organism evidence="2 3">
    <name type="scientific">Fistulifera solaris</name>
    <name type="common">Oleaginous diatom</name>
    <dbReference type="NCBI Taxonomy" id="1519565"/>
    <lineage>
        <taxon>Eukaryota</taxon>
        <taxon>Sar</taxon>
        <taxon>Stramenopiles</taxon>
        <taxon>Ochrophyta</taxon>
        <taxon>Bacillariophyta</taxon>
        <taxon>Bacillariophyceae</taxon>
        <taxon>Bacillariophycidae</taxon>
        <taxon>Naviculales</taxon>
        <taxon>Naviculaceae</taxon>
        <taxon>Fistulifera</taxon>
    </lineage>
</organism>
<dbReference type="OrthoDB" id="10475197at2759"/>
<accession>A0A1Z5JQS6</accession>
<gene>
    <name evidence="2" type="ORF">FisN_3Hh306</name>
</gene>
<keyword evidence="3" id="KW-1185">Reference proteome</keyword>
<evidence type="ECO:0000313" key="3">
    <source>
        <dbReference type="Proteomes" id="UP000198406"/>
    </source>
</evidence>
<dbReference type="EMBL" id="BDSP01000102">
    <property type="protein sequence ID" value="GAX16212.1"/>
    <property type="molecule type" value="Genomic_DNA"/>
</dbReference>
<proteinExistence type="predicted"/>
<comment type="caution">
    <text evidence="2">The sequence shown here is derived from an EMBL/GenBank/DDBJ whole genome shotgun (WGS) entry which is preliminary data.</text>
</comment>
<reference evidence="2 3" key="1">
    <citation type="journal article" date="2015" name="Plant Cell">
        <title>Oil accumulation by the oleaginous diatom Fistulifera solaris as revealed by the genome and transcriptome.</title>
        <authorList>
            <person name="Tanaka T."/>
            <person name="Maeda Y."/>
            <person name="Veluchamy A."/>
            <person name="Tanaka M."/>
            <person name="Abida H."/>
            <person name="Marechal E."/>
            <person name="Bowler C."/>
            <person name="Muto M."/>
            <person name="Sunaga Y."/>
            <person name="Tanaka M."/>
            <person name="Yoshino T."/>
            <person name="Taniguchi T."/>
            <person name="Fukuda Y."/>
            <person name="Nemoto M."/>
            <person name="Matsumoto M."/>
            <person name="Wong P.S."/>
            <person name="Aburatani S."/>
            <person name="Fujibuchi W."/>
        </authorList>
    </citation>
    <scope>NUCLEOTIDE SEQUENCE [LARGE SCALE GENOMIC DNA]</scope>
    <source>
        <strain evidence="2 3">JPCC DA0580</strain>
    </source>
</reference>